<reference evidence="3 4" key="1">
    <citation type="journal article" date="2019" name="Int. J. Syst. Evol. Microbiol.">
        <title>Methanofervidicoccus abyssi gen. nov., sp. nov., a hydrogenotrophic methanogen, isolated from a hydrothermal vent chimney in the Mid-Cayman Spreading Center, the Caribbean Sea.</title>
        <authorList>
            <person name="Sakai S."/>
            <person name="Takaki Y."/>
            <person name="Miyazaki M."/>
            <person name="Ogawara M."/>
            <person name="Yanagawa K."/>
            <person name="Miyazaki J."/>
            <person name="Takai K."/>
        </authorList>
    </citation>
    <scope>NUCLEOTIDE SEQUENCE [LARGE SCALE GENOMIC DNA]</scope>
    <source>
        <strain evidence="3 4">HHB</strain>
    </source>
</reference>
<sequence length="319" mass="37128">MKIQFLINSLIWGGAERVATTLLNELSKKGYKIKLYTLRKDRHYTINKEIQYKTLSNFTINTPVFIKALYLPVSLTKYFIETIKNKPDVLISFLESPNFISIIVGKVLINRKVVVSIRNNPLMAYPNETIYGRIHNTLIKLLYPKADKVIVVSKKLRDILSNQYNIPREKIEVIYNPHNIQNYLKLSEEPIEDEYREIFKDSFVFINIGRLMEPKGQWFLIRAFKKVVEKHPSAKLVILGKGELRKELEDLIRKLKLENNIFLLGVHKNPFKFLKNSQCYVHSSLWEGLPNTLIEALTLNLPIISTDCETGPREILTPE</sequence>
<feature type="domain" description="Glycosyl transferase family 1" evidence="1">
    <location>
        <begin position="196"/>
        <end position="318"/>
    </location>
</feature>
<evidence type="ECO:0000259" key="2">
    <source>
        <dbReference type="Pfam" id="PF13439"/>
    </source>
</evidence>
<evidence type="ECO:0000313" key="4">
    <source>
        <dbReference type="Proteomes" id="UP000290527"/>
    </source>
</evidence>
<evidence type="ECO:0008006" key="5">
    <source>
        <dbReference type="Google" id="ProtNLM"/>
    </source>
</evidence>
<protein>
    <recommendedName>
        <fullName evidence="5">Glycosyltransferase</fullName>
    </recommendedName>
</protein>
<dbReference type="GO" id="GO:0016757">
    <property type="term" value="F:glycosyltransferase activity"/>
    <property type="evidence" value="ECO:0007669"/>
    <property type="project" value="InterPro"/>
</dbReference>
<dbReference type="SUPFAM" id="SSF53756">
    <property type="entry name" value="UDP-Glycosyltransferase/glycogen phosphorylase"/>
    <property type="match status" value="1"/>
</dbReference>
<dbReference type="Proteomes" id="UP000290527">
    <property type="component" value="Unassembled WGS sequence"/>
</dbReference>
<dbReference type="InterPro" id="IPR001296">
    <property type="entry name" value="Glyco_trans_1"/>
</dbReference>
<organism evidence="3 4">
    <name type="scientific">Methanofervidicoccus abyssi</name>
    <dbReference type="NCBI Taxonomy" id="2082189"/>
    <lineage>
        <taxon>Archaea</taxon>
        <taxon>Methanobacteriati</taxon>
        <taxon>Methanobacteriota</taxon>
        <taxon>Methanomada group</taxon>
        <taxon>Methanococci</taxon>
        <taxon>Methanococcales</taxon>
        <taxon>Methanofervidicoccus</taxon>
    </lineage>
</organism>
<dbReference type="PANTHER" id="PTHR12526">
    <property type="entry name" value="GLYCOSYLTRANSFERASE"/>
    <property type="match status" value="1"/>
</dbReference>
<dbReference type="Pfam" id="PF00534">
    <property type="entry name" value="Glycos_transf_1"/>
    <property type="match status" value="1"/>
</dbReference>
<name>A0A401HQS3_9EURY</name>
<dbReference type="Pfam" id="PF13439">
    <property type="entry name" value="Glyco_transf_4"/>
    <property type="match status" value="1"/>
</dbReference>
<feature type="non-terminal residue" evidence="3">
    <location>
        <position position="319"/>
    </location>
</feature>
<proteinExistence type="predicted"/>
<dbReference type="InterPro" id="IPR028098">
    <property type="entry name" value="Glyco_trans_4-like_N"/>
</dbReference>
<evidence type="ECO:0000259" key="1">
    <source>
        <dbReference type="Pfam" id="PF00534"/>
    </source>
</evidence>
<dbReference type="AlphaFoldDB" id="A0A401HQS3"/>
<feature type="domain" description="Glycosyltransferase subfamily 4-like N-terminal" evidence="2">
    <location>
        <begin position="12"/>
        <end position="179"/>
    </location>
</feature>
<dbReference type="CDD" id="cd03811">
    <property type="entry name" value="GT4_GT28_WabH-like"/>
    <property type="match status" value="1"/>
</dbReference>
<dbReference type="EMBL" id="BFAX01000004">
    <property type="protein sequence ID" value="GBF36624.1"/>
    <property type="molecule type" value="Genomic_DNA"/>
</dbReference>
<gene>
    <name evidence="3" type="ORF">MHHB_P0854</name>
</gene>
<dbReference type="PANTHER" id="PTHR12526:SF630">
    <property type="entry name" value="GLYCOSYLTRANSFERASE"/>
    <property type="match status" value="1"/>
</dbReference>
<dbReference type="Gene3D" id="3.40.50.2000">
    <property type="entry name" value="Glycogen Phosphorylase B"/>
    <property type="match status" value="2"/>
</dbReference>
<dbReference type="RefSeq" id="WP_229701924.1">
    <property type="nucleotide sequence ID" value="NZ_BFAX01000004.1"/>
</dbReference>
<evidence type="ECO:0000313" key="3">
    <source>
        <dbReference type="EMBL" id="GBF36624.1"/>
    </source>
</evidence>
<accession>A0A401HQS3</accession>
<keyword evidence="4" id="KW-1185">Reference proteome</keyword>
<comment type="caution">
    <text evidence="3">The sequence shown here is derived from an EMBL/GenBank/DDBJ whole genome shotgun (WGS) entry which is preliminary data.</text>
</comment>